<evidence type="ECO:0000256" key="3">
    <source>
        <dbReference type="ARBA" id="ARBA00022801"/>
    </source>
</evidence>
<evidence type="ECO:0000259" key="5">
    <source>
        <dbReference type="Pfam" id="PF00135"/>
    </source>
</evidence>
<dbReference type="Gene3D" id="3.40.50.1820">
    <property type="entry name" value="alpha/beta hydrolase"/>
    <property type="match status" value="2"/>
</dbReference>
<proteinExistence type="inferred from homology"/>
<dbReference type="EMBL" id="CAEY01000761">
    <property type="status" value="NOT_ANNOTATED_CDS"/>
    <property type="molecule type" value="Genomic_DNA"/>
</dbReference>
<dbReference type="eggNOG" id="KOG4389">
    <property type="taxonomic scope" value="Eukaryota"/>
</dbReference>
<name>T1L027_TETUR</name>
<protein>
    <recommendedName>
        <fullName evidence="5">Carboxylesterase type B domain-containing protein</fullName>
    </recommendedName>
</protein>
<feature type="domain" description="Carboxylesterase type B" evidence="5">
    <location>
        <begin position="143"/>
        <end position="305"/>
    </location>
</feature>
<dbReference type="InterPro" id="IPR002018">
    <property type="entry name" value="CarbesteraseB"/>
</dbReference>
<evidence type="ECO:0000256" key="2">
    <source>
        <dbReference type="ARBA" id="ARBA00022487"/>
    </source>
</evidence>
<comment type="similarity">
    <text evidence="1">Belongs to the type-B carboxylesterase/lipase family.</text>
</comment>
<dbReference type="GO" id="GO:0019695">
    <property type="term" value="P:choline metabolic process"/>
    <property type="evidence" value="ECO:0007669"/>
    <property type="project" value="TreeGrafter"/>
</dbReference>
<dbReference type="InterPro" id="IPR050654">
    <property type="entry name" value="AChE-related_enzymes"/>
</dbReference>
<dbReference type="GO" id="GO:0006581">
    <property type="term" value="P:acetylcholine catabolic process"/>
    <property type="evidence" value="ECO:0007669"/>
    <property type="project" value="TreeGrafter"/>
</dbReference>
<dbReference type="EnsemblMetazoa" id="tetur29g00970.1">
    <property type="protein sequence ID" value="tetur29g00970.1"/>
    <property type="gene ID" value="tetur29g00970"/>
</dbReference>
<dbReference type="GO" id="GO:0005615">
    <property type="term" value="C:extracellular space"/>
    <property type="evidence" value="ECO:0007669"/>
    <property type="project" value="TreeGrafter"/>
</dbReference>
<evidence type="ECO:0000313" key="6">
    <source>
        <dbReference type="EnsemblMetazoa" id="tetur29g00970.1"/>
    </source>
</evidence>
<sequence>MGWTQDAQFDRITPIQIRIAIGSRVDMPNAVVGSCRSSICLPLEIGVDELVITASVSNPEDKNTIRIFSLNMDSTDGDILKILLYILSNCLFCLTELRTMITVGILHIILNFRASKTPRYTQKQHTCCDLLPFTPAPGAIVLFYQFLGIPFAEPPLNELRFQKPVPKKPWNGVLSMNKWGSACMQPIFPGFNTELPISEDCLILNVFTTEAAFQDRKNGKKNKLHVIIVSLNYRLGSLRFLQLPEAGVPGNMDLWDQQLTLQLGKYHIIHFGGDPDELTIFGEPAGSMSVSANLVSSKSKGLFKNIFHYPKSFSSKIGCTSNDYKSCLSNCQFNQFPAADELKFWPTVDSEFFPNHPEELVSNHGLDQRINVLLGIVGNEGTMLCVVSNVYGHVQTQRSSHAVLPVSNQAKWMSNVASHADTFRMVFGHPFTKHDKLKNEDVVCHFS</sequence>
<dbReference type="GO" id="GO:0005886">
    <property type="term" value="C:plasma membrane"/>
    <property type="evidence" value="ECO:0007669"/>
    <property type="project" value="TreeGrafter"/>
</dbReference>
<dbReference type="InterPro" id="IPR029058">
    <property type="entry name" value="AB_hydrolase_fold"/>
</dbReference>
<dbReference type="PANTHER" id="PTHR43918">
    <property type="entry name" value="ACETYLCHOLINESTERASE"/>
    <property type="match status" value="1"/>
</dbReference>
<dbReference type="AlphaFoldDB" id="T1L027"/>
<evidence type="ECO:0000256" key="4">
    <source>
        <dbReference type="ARBA" id="ARBA00023180"/>
    </source>
</evidence>
<evidence type="ECO:0000256" key="1">
    <source>
        <dbReference type="ARBA" id="ARBA00005964"/>
    </source>
</evidence>
<dbReference type="GO" id="GO:0003990">
    <property type="term" value="F:acetylcholinesterase activity"/>
    <property type="evidence" value="ECO:0007669"/>
    <property type="project" value="TreeGrafter"/>
</dbReference>
<dbReference type="Pfam" id="PF00135">
    <property type="entry name" value="COesterase"/>
    <property type="match status" value="2"/>
</dbReference>
<reference evidence="7" key="1">
    <citation type="submission" date="2011-08" db="EMBL/GenBank/DDBJ databases">
        <authorList>
            <person name="Rombauts S."/>
        </authorList>
    </citation>
    <scope>NUCLEOTIDE SEQUENCE</scope>
    <source>
        <strain evidence="7">London</strain>
    </source>
</reference>
<reference evidence="6" key="2">
    <citation type="submission" date="2015-06" db="UniProtKB">
        <authorList>
            <consortium name="EnsemblMetazoa"/>
        </authorList>
    </citation>
    <scope>IDENTIFICATION</scope>
</reference>
<evidence type="ECO:0000313" key="7">
    <source>
        <dbReference type="Proteomes" id="UP000015104"/>
    </source>
</evidence>
<dbReference type="HOGENOM" id="CLU_612999_0_0_1"/>
<organism evidence="6 7">
    <name type="scientific">Tetranychus urticae</name>
    <name type="common">Two-spotted spider mite</name>
    <dbReference type="NCBI Taxonomy" id="32264"/>
    <lineage>
        <taxon>Eukaryota</taxon>
        <taxon>Metazoa</taxon>
        <taxon>Ecdysozoa</taxon>
        <taxon>Arthropoda</taxon>
        <taxon>Chelicerata</taxon>
        <taxon>Arachnida</taxon>
        <taxon>Acari</taxon>
        <taxon>Acariformes</taxon>
        <taxon>Trombidiformes</taxon>
        <taxon>Prostigmata</taxon>
        <taxon>Eleutherengona</taxon>
        <taxon>Raphignathae</taxon>
        <taxon>Tetranychoidea</taxon>
        <taxon>Tetranychidae</taxon>
        <taxon>Tetranychus</taxon>
    </lineage>
</organism>
<dbReference type="PANTHER" id="PTHR43918:SF12">
    <property type="entry name" value="ACETYLCHOLINESTERASE 1"/>
    <property type="match status" value="1"/>
</dbReference>
<keyword evidence="3" id="KW-0378">Hydrolase</keyword>
<feature type="domain" description="Carboxylesterase type B" evidence="5">
    <location>
        <begin position="310"/>
        <end position="391"/>
    </location>
</feature>
<dbReference type="SUPFAM" id="SSF53474">
    <property type="entry name" value="alpha/beta-Hydrolases"/>
    <property type="match status" value="1"/>
</dbReference>
<dbReference type="Proteomes" id="UP000015104">
    <property type="component" value="Unassembled WGS sequence"/>
</dbReference>
<keyword evidence="7" id="KW-1185">Reference proteome</keyword>
<keyword evidence="4" id="KW-0325">Glycoprotein</keyword>
<keyword evidence="2" id="KW-0719">Serine esterase</keyword>
<accession>T1L027</accession>